<keyword evidence="7" id="KW-1185">Reference proteome</keyword>
<comment type="caution">
    <text evidence="6">The sequence shown here is derived from an EMBL/GenBank/DDBJ whole genome shotgun (WGS) entry which is preliminary data.</text>
</comment>
<dbReference type="PANTHER" id="PTHR43976">
    <property type="entry name" value="SHORT CHAIN DEHYDROGENASE"/>
    <property type="match status" value="1"/>
</dbReference>
<organism evidence="6 7">
    <name type="scientific">Aspergillus pseudodeflectus</name>
    <dbReference type="NCBI Taxonomy" id="176178"/>
    <lineage>
        <taxon>Eukaryota</taxon>
        <taxon>Fungi</taxon>
        <taxon>Dikarya</taxon>
        <taxon>Ascomycota</taxon>
        <taxon>Pezizomycotina</taxon>
        <taxon>Eurotiomycetes</taxon>
        <taxon>Eurotiomycetidae</taxon>
        <taxon>Eurotiales</taxon>
        <taxon>Aspergillaceae</taxon>
        <taxon>Aspergillus</taxon>
        <taxon>Aspergillus subgen. Nidulantes</taxon>
    </lineage>
</organism>
<evidence type="ECO:0000313" key="6">
    <source>
        <dbReference type="EMBL" id="KAL2840587.1"/>
    </source>
</evidence>
<protein>
    <submittedName>
        <fullName evidence="6">Short chain oxidoreductase/dehydrogenase</fullName>
    </submittedName>
</protein>
<comment type="similarity">
    <text evidence="1 4">Belongs to the short-chain dehydrogenases/reductases (SDR) family.</text>
</comment>
<evidence type="ECO:0000313" key="7">
    <source>
        <dbReference type="Proteomes" id="UP001610444"/>
    </source>
</evidence>
<keyword evidence="5" id="KW-0175">Coiled coil</keyword>
<evidence type="ECO:0000256" key="4">
    <source>
        <dbReference type="RuleBase" id="RU000363"/>
    </source>
</evidence>
<keyword evidence="2" id="KW-0521">NADP</keyword>
<dbReference type="InterPro" id="IPR020904">
    <property type="entry name" value="Sc_DH/Rdtase_CS"/>
</dbReference>
<dbReference type="RefSeq" id="XP_070894102.1">
    <property type="nucleotide sequence ID" value="XM_071043527.1"/>
</dbReference>
<evidence type="ECO:0000256" key="3">
    <source>
        <dbReference type="ARBA" id="ARBA00023002"/>
    </source>
</evidence>
<dbReference type="SUPFAM" id="SSF51735">
    <property type="entry name" value="NAD(P)-binding Rossmann-fold domains"/>
    <property type="match status" value="1"/>
</dbReference>
<dbReference type="PANTHER" id="PTHR43976:SF16">
    <property type="entry name" value="SHORT-CHAIN DEHYDROGENASE_REDUCTASE FAMILY PROTEIN"/>
    <property type="match status" value="1"/>
</dbReference>
<evidence type="ECO:0000256" key="1">
    <source>
        <dbReference type="ARBA" id="ARBA00006484"/>
    </source>
</evidence>
<name>A0ABR4JLC8_9EURO</name>
<evidence type="ECO:0000256" key="2">
    <source>
        <dbReference type="ARBA" id="ARBA00022857"/>
    </source>
</evidence>
<accession>A0ABR4JLC8</accession>
<feature type="coiled-coil region" evidence="5">
    <location>
        <begin position="267"/>
        <end position="294"/>
    </location>
</feature>
<dbReference type="InterPro" id="IPR002347">
    <property type="entry name" value="SDR_fam"/>
</dbReference>
<dbReference type="InterPro" id="IPR051911">
    <property type="entry name" value="SDR_oxidoreductase"/>
</dbReference>
<dbReference type="GeneID" id="98158691"/>
<dbReference type="CDD" id="cd05374">
    <property type="entry name" value="17beta-HSD-like_SDR_c"/>
    <property type="match status" value="1"/>
</dbReference>
<dbReference type="Proteomes" id="UP001610444">
    <property type="component" value="Unassembled WGS sequence"/>
</dbReference>
<dbReference type="PRINTS" id="PR00080">
    <property type="entry name" value="SDRFAMILY"/>
</dbReference>
<gene>
    <name evidence="6" type="ORF">BJX68DRAFT_258413</name>
</gene>
<sequence>MSSKPVWLITGCSSGFGFSLAVLAAKQDHKVIATSRNPSKSPERVSQLESLGGIWKALDVTVPDLKDRVTELLAIYGQIDVLVNNAAYGVLGAVEDMPTSAVHDQFATNVFGPLTLTQLILPQIRSRRTGTILNVSSVGGLCLSPCTGIYAASKHALEAWTKGLSLEVKDFGIKVFIIEPGSSRTGFLSIQSGSAAGGSFQITPSEPYKDGTAGHWLGLFGNLHGKELGDVEEAARAMWEVATGTGELGSVVHKEGYVRVLLGKDCVDAVTRKLAELQRTLDGEKDLISSLQVDL</sequence>
<proteinExistence type="inferred from homology"/>
<keyword evidence="3" id="KW-0560">Oxidoreductase</keyword>
<dbReference type="EMBL" id="JBFXLR010000064">
    <property type="protein sequence ID" value="KAL2840587.1"/>
    <property type="molecule type" value="Genomic_DNA"/>
</dbReference>
<reference evidence="6 7" key="1">
    <citation type="submission" date="2024-07" db="EMBL/GenBank/DDBJ databases">
        <title>Section-level genome sequencing and comparative genomics of Aspergillus sections Usti and Cavernicolus.</title>
        <authorList>
            <consortium name="Lawrence Berkeley National Laboratory"/>
            <person name="Nybo J.L."/>
            <person name="Vesth T.C."/>
            <person name="Theobald S."/>
            <person name="Frisvad J.C."/>
            <person name="Larsen T.O."/>
            <person name="Kjaerboelling I."/>
            <person name="Rothschild-Mancinelli K."/>
            <person name="Lyhne E.K."/>
            <person name="Kogle M.E."/>
            <person name="Barry K."/>
            <person name="Clum A."/>
            <person name="Na H."/>
            <person name="Ledsgaard L."/>
            <person name="Lin J."/>
            <person name="Lipzen A."/>
            <person name="Kuo A."/>
            <person name="Riley R."/>
            <person name="Mondo S."/>
            <person name="LaButti K."/>
            <person name="Haridas S."/>
            <person name="Pangalinan J."/>
            <person name="Salamov A.A."/>
            <person name="Simmons B.A."/>
            <person name="Magnuson J.K."/>
            <person name="Chen J."/>
            <person name="Drula E."/>
            <person name="Henrissat B."/>
            <person name="Wiebenga A."/>
            <person name="Lubbers R.J."/>
            <person name="Gomes A.C."/>
            <person name="Macurrencykelacurrency M.R."/>
            <person name="Stajich J."/>
            <person name="Grigoriev I.V."/>
            <person name="Mortensen U.H."/>
            <person name="De vries R.P."/>
            <person name="Baker S.E."/>
            <person name="Andersen M.R."/>
        </authorList>
    </citation>
    <scope>NUCLEOTIDE SEQUENCE [LARGE SCALE GENOMIC DNA]</scope>
    <source>
        <strain evidence="6 7">CBS 756.74</strain>
    </source>
</reference>
<dbReference type="InterPro" id="IPR036291">
    <property type="entry name" value="NAD(P)-bd_dom_sf"/>
</dbReference>
<dbReference type="PRINTS" id="PR00081">
    <property type="entry name" value="GDHRDH"/>
</dbReference>
<evidence type="ECO:0000256" key="5">
    <source>
        <dbReference type="SAM" id="Coils"/>
    </source>
</evidence>
<dbReference type="Pfam" id="PF00106">
    <property type="entry name" value="adh_short"/>
    <property type="match status" value="1"/>
</dbReference>
<dbReference type="PROSITE" id="PS00061">
    <property type="entry name" value="ADH_SHORT"/>
    <property type="match status" value="1"/>
</dbReference>
<dbReference type="Gene3D" id="3.40.50.720">
    <property type="entry name" value="NAD(P)-binding Rossmann-like Domain"/>
    <property type="match status" value="1"/>
</dbReference>